<sequence length="96" mass="11230">MAKYQVRYASTFFKAMDRLDRGTQKVIAKWIDKHLVNVDFPKAPGKYLTGNLSDYVRFRVGSYRIIAQVDDESFIIMNVHVAKRSDVYKFKGKTEF</sequence>
<protein>
    <submittedName>
        <fullName evidence="3">Type II toxin-antitoxin system RelE/ParE family toxin</fullName>
    </submittedName>
</protein>
<dbReference type="EMBL" id="JABASA010000012">
    <property type="protein sequence ID" value="NMD49351.1"/>
    <property type="molecule type" value="Genomic_DNA"/>
</dbReference>
<dbReference type="AlphaFoldDB" id="A0A7X9LDV1"/>
<proteinExistence type="inferred from homology"/>
<name>A0A7X9LDV1_STRRT</name>
<dbReference type="InterPro" id="IPR007712">
    <property type="entry name" value="RelE/ParE_toxin"/>
</dbReference>
<evidence type="ECO:0000256" key="2">
    <source>
        <dbReference type="ARBA" id="ARBA00022649"/>
    </source>
</evidence>
<keyword evidence="2" id="KW-1277">Toxin-antitoxin system</keyword>
<dbReference type="Pfam" id="PF05016">
    <property type="entry name" value="ParE_toxin"/>
    <property type="match status" value="1"/>
</dbReference>
<dbReference type="InterPro" id="IPR035093">
    <property type="entry name" value="RelE/ParE_toxin_dom_sf"/>
</dbReference>
<evidence type="ECO:0000313" key="4">
    <source>
        <dbReference type="Proteomes" id="UP000532121"/>
    </source>
</evidence>
<dbReference type="RefSeq" id="WP_193523627.1">
    <property type="nucleotide sequence ID" value="NZ_JABASA010000012.1"/>
</dbReference>
<dbReference type="Gene3D" id="3.30.2310.20">
    <property type="entry name" value="RelE-like"/>
    <property type="match status" value="1"/>
</dbReference>
<dbReference type="Proteomes" id="UP000532121">
    <property type="component" value="Unassembled WGS sequence"/>
</dbReference>
<comment type="similarity">
    <text evidence="1">Belongs to the RelE toxin family.</text>
</comment>
<comment type="caution">
    <text evidence="3">The sequence shown here is derived from an EMBL/GenBank/DDBJ whole genome shotgun (WGS) entry which is preliminary data.</text>
</comment>
<dbReference type="PANTHER" id="PTHR35601">
    <property type="entry name" value="TOXIN RELE"/>
    <property type="match status" value="1"/>
</dbReference>
<organism evidence="3 4">
    <name type="scientific">Streptococcus ratti</name>
    <dbReference type="NCBI Taxonomy" id="1341"/>
    <lineage>
        <taxon>Bacteria</taxon>
        <taxon>Bacillati</taxon>
        <taxon>Bacillota</taxon>
        <taxon>Bacilli</taxon>
        <taxon>Lactobacillales</taxon>
        <taxon>Streptococcaceae</taxon>
        <taxon>Streptococcus</taxon>
    </lineage>
</organism>
<gene>
    <name evidence="3" type="ORF">HHO37_06710</name>
</gene>
<accession>A0A7X9LDV1</accession>
<evidence type="ECO:0000313" key="3">
    <source>
        <dbReference type="EMBL" id="NMD49351.1"/>
    </source>
</evidence>
<evidence type="ECO:0000256" key="1">
    <source>
        <dbReference type="ARBA" id="ARBA00006226"/>
    </source>
</evidence>
<dbReference type="PANTHER" id="PTHR35601:SF1">
    <property type="entry name" value="TOXIN RELE"/>
    <property type="match status" value="1"/>
</dbReference>
<dbReference type="SUPFAM" id="SSF143011">
    <property type="entry name" value="RelE-like"/>
    <property type="match status" value="1"/>
</dbReference>
<reference evidence="3 4" key="1">
    <citation type="submission" date="2020-04" db="EMBL/GenBank/DDBJ databases">
        <title>MicrobeNet Type strains.</title>
        <authorList>
            <person name="Nicholson A.C."/>
        </authorList>
    </citation>
    <scope>NUCLEOTIDE SEQUENCE [LARGE SCALE GENOMIC DNA]</scope>
    <source>
        <strain evidence="3 4">DSM 22768</strain>
    </source>
</reference>